<dbReference type="InterPro" id="IPR017938">
    <property type="entry name" value="Riboflavin_synthase-like_b-brl"/>
</dbReference>
<feature type="domain" description="FAD-binding FR-type" evidence="2">
    <location>
        <begin position="7"/>
        <end position="137"/>
    </location>
</feature>
<comment type="similarity">
    <text evidence="1">Belongs to the SIP oxidoreductase family.</text>
</comment>
<dbReference type="STRING" id="991905.SL003B_1399"/>
<dbReference type="GO" id="GO:0016491">
    <property type="term" value="F:oxidoreductase activity"/>
    <property type="evidence" value="ECO:0007669"/>
    <property type="project" value="InterPro"/>
</dbReference>
<dbReference type="InterPro" id="IPR039374">
    <property type="entry name" value="SIP_fam"/>
</dbReference>
<proteinExistence type="inferred from homology"/>
<protein>
    <submittedName>
        <fullName evidence="3">FAD-binding 9, siderophore-interacting</fullName>
    </submittedName>
</protein>
<dbReference type="InterPro" id="IPR039261">
    <property type="entry name" value="FNR_nucleotide-bd"/>
</dbReference>
<sequence>MIPAQRRKPRILTVKVSRRLTPNMIRITFTGEDLADFPDGKEGAHCKLAFPRSGESLTAFAAHYAEGQPSGRIHPVRTYTVRAFRRDGPEMDIDFVAHGDEGPATRWAQAARPGDFLAFMGPGPVKVSGFHADWYLVAADMSALPVATATLEAMPRSARGVAIFEIHSAEDRQDIDMPDGIEVHWLVQGDPHQPSTALIDVIRRLTFPQGRIQTCIAGESGVIRALRLLVQTERGVDKADAYISGYWKIGMVEDEHQAARRDGRAG</sequence>
<reference evidence="3 4" key="1">
    <citation type="journal article" date="2011" name="J. Bacteriol.">
        <title>Complete genome sequence of Polymorphum gilvum SL003B-26A1T, a crude oil-degrading bacterium from oil-polluted saline soil.</title>
        <authorList>
            <person name="Li S.G."/>
            <person name="Tang Y.Q."/>
            <person name="Nie Y."/>
            <person name="Cai M."/>
            <person name="Wu X.L."/>
        </authorList>
    </citation>
    <scope>NUCLEOTIDE SEQUENCE [LARGE SCALE GENOMIC DNA]</scope>
    <source>
        <strain evidence="4">LMG 25793 / CGMCC 1.9160 / SL003B-26A1</strain>
    </source>
</reference>
<dbReference type="Pfam" id="PF08021">
    <property type="entry name" value="FAD_binding_9"/>
    <property type="match status" value="1"/>
</dbReference>
<keyword evidence="4" id="KW-1185">Reference proteome</keyword>
<dbReference type="CDD" id="cd06193">
    <property type="entry name" value="siderophore_interacting"/>
    <property type="match status" value="1"/>
</dbReference>
<dbReference type="Pfam" id="PF04954">
    <property type="entry name" value="SIP"/>
    <property type="match status" value="1"/>
</dbReference>
<dbReference type="SUPFAM" id="SSF63380">
    <property type="entry name" value="Riboflavin synthase domain-like"/>
    <property type="match status" value="1"/>
</dbReference>
<organism evidence="3 4">
    <name type="scientific">Polymorphum gilvum (strain LMG 25793 / CGMCC 1.9160 / SL003B-26A1)</name>
    <dbReference type="NCBI Taxonomy" id="991905"/>
    <lineage>
        <taxon>Bacteria</taxon>
        <taxon>Pseudomonadati</taxon>
        <taxon>Pseudomonadota</taxon>
        <taxon>Alphaproteobacteria</taxon>
        <taxon>Rhodobacterales</taxon>
        <taxon>Paracoccaceae</taxon>
        <taxon>Polymorphum</taxon>
    </lineage>
</organism>
<dbReference type="PROSITE" id="PS51384">
    <property type="entry name" value="FAD_FR"/>
    <property type="match status" value="1"/>
</dbReference>
<dbReference type="PANTHER" id="PTHR30157">
    <property type="entry name" value="FERRIC REDUCTASE, NADPH-DEPENDENT"/>
    <property type="match status" value="1"/>
</dbReference>
<dbReference type="Gene3D" id="3.40.50.80">
    <property type="entry name" value="Nucleotide-binding domain of ferredoxin-NADP reductase (FNR) module"/>
    <property type="match status" value="1"/>
</dbReference>
<dbReference type="PANTHER" id="PTHR30157:SF0">
    <property type="entry name" value="NADPH-DEPENDENT FERRIC-CHELATE REDUCTASE"/>
    <property type="match status" value="1"/>
</dbReference>
<name>F2J2D1_POLGS</name>
<evidence type="ECO:0000313" key="4">
    <source>
        <dbReference type="Proteomes" id="UP000008130"/>
    </source>
</evidence>
<dbReference type="InterPro" id="IPR013113">
    <property type="entry name" value="SIP_FAD-bd"/>
</dbReference>
<dbReference type="Gene3D" id="2.40.30.10">
    <property type="entry name" value="Translation factors"/>
    <property type="match status" value="1"/>
</dbReference>
<gene>
    <name evidence="3" type="ordered locus">SL003B_1399</name>
</gene>
<dbReference type="eggNOG" id="COG2375">
    <property type="taxonomic scope" value="Bacteria"/>
</dbReference>
<dbReference type="AlphaFoldDB" id="F2J2D1"/>
<evidence type="ECO:0000259" key="2">
    <source>
        <dbReference type="PROSITE" id="PS51384"/>
    </source>
</evidence>
<dbReference type="KEGG" id="pgv:SL003B_1399"/>
<dbReference type="InterPro" id="IPR017927">
    <property type="entry name" value="FAD-bd_FR_type"/>
</dbReference>
<dbReference type="Proteomes" id="UP000008130">
    <property type="component" value="Chromosome"/>
</dbReference>
<dbReference type="EMBL" id="CP002568">
    <property type="protein sequence ID" value="ADZ69827.1"/>
    <property type="molecule type" value="Genomic_DNA"/>
</dbReference>
<dbReference type="OrthoDB" id="9814826at2"/>
<dbReference type="HOGENOM" id="CLU_040923_2_1_5"/>
<evidence type="ECO:0000313" key="3">
    <source>
        <dbReference type="EMBL" id="ADZ69827.1"/>
    </source>
</evidence>
<accession>F2J2D1</accession>
<dbReference type="InterPro" id="IPR007037">
    <property type="entry name" value="SIP_rossman_dom"/>
</dbReference>
<dbReference type="RefSeq" id="WP_013652144.1">
    <property type="nucleotide sequence ID" value="NC_015259.1"/>
</dbReference>
<evidence type="ECO:0000256" key="1">
    <source>
        <dbReference type="ARBA" id="ARBA00035644"/>
    </source>
</evidence>